<dbReference type="Pfam" id="PF03572">
    <property type="entry name" value="Peptidase_S41"/>
    <property type="match status" value="1"/>
</dbReference>
<dbReference type="InterPro" id="IPR008928">
    <property type="entry name" value="6-hairpin_glycosidase_sf"/>
</dbReference>
<dbReference type="InterPro" id="IPR040605">
    <property type="entry name" value="Glyco_hydro2_dom5"/>
</dbReference>
<dbReference type="InterPro" id="IPR032311">
    <property type="entry name" value="DUF4982"/>
</dbReference>
<feature type="domain" description="Glycoside hydrolase family 2 catalytic" evidence="7">
    <location>
        <begin position="1670"/>
        <end position="1821"/>
    </location>
</feature>
<evidence type="ECO:0000259" key="8">
    <source>
        <dbReference type="Pfam" id="PF03572"/>
    </source>
</evidence>
<feature type="domain" description="Glycoside hydrolase family 2" evidence="11">
    <location>
        <begin position="2083"/>
        <end position="2183"/>
    </location>
</feature>
<evidence type="ECO:0000313" key="14">
    <source>
        <dbReference type="Proteomes" id="UP000281677"/>
    </source>
</evidence>
<feature type="domain" description="Beta-galactosidase jelly roll" evidence="9">
    <location>
        <begin position="1446"/>
        <end position="1520"/>
    </location>
</feature>
<proteinExistence type="inferred from homology"/>
<evidence type="ECO:0000259" key="7">
    <source>
        <dbReference type="Pfam" id="PF02836"/>
    </source>
</evidence>
<evidence type="ECO:0000256" key="1">
    <source>
        <dbReference type="ARBA" id="ARBA00007401"/>
    </source>
</evidence>
<dbReference type="GO" id="GO:0008236">
    <property type="term" value="F:serine-type peptidase activity"/>
    <property type="evidence" value="ECO:0007669"/>
    <property type="project" value="InterPro"/>
</dbReference>
<feature type="signal peptide" evidence="5">
    <location>
        <begin position="1"/>
        <end position="24"/>
    </location>
</feature>
<evidence type="ECO:0000259" key="10">
    <source>
        <dbReference type="Pfam" id="PF16355"/>
    </source>
</evidence>
<dbReference type="InterPro" id="IPR025300">
    <property type="entry name" value="BetaGal_jelly_roll_dom"/>
</dbReference>
<dbReference type="InterPro" id="IPR008313">
    <property type="entry name" value="GH125"/>
</dbReference>
<dbReference type="InterPro" id="IPR008979">
    <property type="entry name" value="Galactose-bd-like_sf"/>
</dbReference>
<feature type="region of interest" description="Disordered" evidence="4">
    <location>
        <begin position="199"/>
        <end position="218"/>
    </location>
</feature>
<dbReference type="InterPro" id="IPR006102">
    <property type="entry name" value="Ig-like_GH2"/>
</dbReference>
<evidence type="ECO:0000256" key="4">
    <source>
        <dbReference type="SAM" id="MobiDB-lite"/>
    </source>
</evidence>
<accession>A0A3M7J6P7</accession>
<keyword evidence="3" id="KW-0326">Glycosidase</keyword>
<dbReference type="Pfam" id="PF16355">
    <property type="entry name" value="DUF4982"/>
    <property type="match status" value="1"/>
</dbReference>
<dbReference type="InterPro" id="IPR029045">
    <property type="entry name" value="ClpP/crotonase-like_dom_sf"/>
</dbReference>
<evidence type="ECO:0000313" key="13">
    <source>
        <dbReference type="EMBL" id="RMZ33451.1"/>
    </source>
</evidence>
<feature type="region of interest" description="Disordered" evidence="4">
    <location>
        <begin position="1360"/>
        <end position="1398"/>
    </location>
</feature>
<dbReference type="Pfam" id="PF00703">
    <property type="entry name" value="Glyco_hydro_2"/>
    <property type="match status" value="1"/>
</dbReference>
<dbReference type="InterPro" id="IPR006103">
    <property type="entry name" value="Glyco_hydro_2_cat"/>
</dbReference>
<gene>
    <name evidence="13" type="ORF">D0859_02424</name>
</gene>
<dbReference type="Pfam" id="PF18565">
    <property type="entry name" value="Glyco_hydro2_C5"/>
    <property type="match status" value="1"/>
</dbReference>
<dbReference type="Gene3D" id="3.20.20.80">
    <property type="entry name" value="Glycosidases"/>
    <property type="match status" value="1"/>
</dbReference>
<dbReference type="InterPro" id="IPR056186">
    <property type="entry name" value="PDZ_CPAF-rel"/>
</dbReference>
<evidence type="ECO:0000259" key="12">
    <source>
        <dbReference type="Pfam" id="PF23658"/>
    </source>
</evidence>
<dbReference type="InterPro" id="IPR036156">
    <property type="entry name" value="Beta-gal/glucu_dom_sf"/>
</dbReference>
<dbReference type="PANTHER" id="PTHR42732:SF1">
    <property type="entry name" value="BETA-MANNOSIDASE"/>
    <property type="match status" value="1"/>
</dbReference>
<dbReference type="Pfam" id="PF06824">
    <property type="entry name" value="Glyco_hydro_125"/>
    <property type="match status" value="1"/>
</dbReference>
<feature type="domain" description="Tail specific protease" evidence="8">
    <location>
        <begin position="976"/>
        <end position="1177"/>
    </location>
</feature>
<dbReference type="GO" id="GO:0005975">
    <property type="term" value="P:carbohydrate metabolic process"/>
    <property type="evidence" value="ECO:0007669"/>
    <property type="project" value="InterPro"/>
</dbReference>
<evidence type="ECO:0000256" key="5">
    <source>
        <dbReference type="SAM" id="SignalP"/>
    </source>
</evidence>
<evidence type="ECO:0000259" key="9">
    <source>
        <dbReference type="Pfam" id="PF13364"/>
    </source>
</evidence>
<dbReference type="InterPro" id="IPR017853">
    <property type="entry name" value="GH"/>
</dbReference>
<evidence type="ECO:0000259" key="6">
    <source>
        <dbReference type="Pfam" id="PF00703"/>
    </source>
</evidence>
<evidence type="ECO:0000256" key="2">
    <source>
        <dbReference type="ARBA" id="ARBA00022801"/>
    </source>
</evidence>
<feature type="compositionally biased region" description="Low complexity" evidence="4">
    <location>
        <begin position="1362"/>
        <end position="1387"/>
    </location>
</feature>
<dbReference type="EMBL" id="QWIT01000044">
    <property type="protein sequence ID" value="RMZ33451.1"/>
    <property type="molecule type" value="Genomic_DNA"/>
</dbReference>
<dbReference type="InterPro" id="IPR051913">
    <property type="entry name" value="GH2_Domain-Containing"/>
</dbReference>
<dbReference type="Gene3D" id="2.60.40.10">
    <property type="entry name" value="Immunoglobulins"/>
    <property type="match status" value="3"/>
</dbReference>
<protein>
    <recommendedName>
        <fullName evidence="15">Beta-galactosidase</fullName>
    </recommendedName>
</protein>
<comment type="similarity">
    <text evidence="1">Belongs to the glycosyl hydrolase 2 family.</text>
</comment>
<dbReference type="GO" id="GO:0004553">
    <property type="term" value="F:hydrolase activity, hydrolyzing O-glycosyl compounds"/>
    <property type="evidence" value="ECO:0007669"/>
    <property type="project" value="InterPro"/>
</dbReference>
<feature type="domain" description="DUF4982" evidence="10">
    <location>
        <begin position="2011"/>
        <end position="2070"/>
    </location>
</feature>
<dbReference type="SUPFAM" id="SSF48208">
    <property type="entry name" value="Six-hairpin glycosidases"/>
    <property type="match status" value="1"/>
</dbReference>
<dbReference type="PRINTS" id="PR00132">
    <property type="entry name" value="GLHYDRLASE2"/>
</dbReference>
<dbReference type="InterPro" id="IPR012341">
    <property type="entry name" value="6hp_glycosidase-like_sf"/>
</dbReference>
<dbReference type="InterPro" id="IPR006101">
    <property type="entry name" value="Glyco_hydro_2"/>
</dbReference>
<dbReference type="InterPro" id="IPR005151">
    <property type="entry name" value="Tail-specific_protease"/>
</dbReference>
<dbReference type="InterPro" id="IPR013783">
    <property type="entry name" value="Ig-like_fold"/>
</dbReference>
<dbReference type="SUPFAM" id="SSF52096">
    <property type="entry name" value="ClpP/crotonase"/>
    <property type="match status" value="1"/>
</dbReference>
<dbReference type="GO" id="GO:0006508">
    <property type="term" value="P:proteolysis"/>
    <property type="evidence" value="ECO:0007669"/>
    <property type="project" value="InterPro"/>
</dbReference>
<keyword evidence="5" id="KW-0732">Signal</keyword>
<dbReference type="SUPFAM" id="SSF49785">
    <property type="entry name" value="Galactose-binding domain-like"/>
    <property type="match status" value="1"/>
</dbReference>
<organism evidence="13 14">
    <name type="scientific">Hortaea werneckii</name>
    <name type="common">Black yeast</name>
    <name type="synonym">Cladosporium werneckii</name>
    <dbReference type="NCBI Taxonomy" id="91943"/>
    <lineage>
        <taxon>Eukaryota</taxon>
        <taxon>Fungi</taxon>
        <taxon>Dikarya</taxon>
        <taxon>Ascomycota</taxon>
        <taxon>Pezizomycotina</taxon>
        <taxon>Dothideomycetes</taxon>
        <taxon>Dothideomycetidae</taxon>
        <taxon>Mycosphaerellales</taxon>
        <taxon>Teratosphaeriaceae</taxon>
        <taxon>Hortaea</taxon>
    </lineage>
</organism>
<feature type="chain" id="PRO_5018177882" description="Beta-galactosidase" evidence="5">
    <location>
        <begin position="25"/>
        <end position="2190"/>
    </location>
</feature>
<name>A0A3M7J6P7_HORWE</name>
<dbReference type="Pfam" id="PF02836">
    <property type="entry name" value="Glyco_hydro_2_C"/>
    <property type="match status" value="1"/>
</dbReference>
<dbReference type="OrthoDB" id="7771656at2759"/>
<dbReference type="Gene3D" id="2.60.120.260">
    <property type="entry name" value="Galactose-binding domain-like"/>
    <property type="match status" value="1"/>
</dbReference>
<dbReference type="SUPFAM" id="SSF49303">
    <property type="entry name" value="beta-Galactosidase/glucuronidase domain"/>
    <property type="match status" value="1"/>
</dbReference>
<reference evidence="13 14" key="1">
    <citation type="journal article" date="2018" name="BMC Genomics">
        <title>Genomic evidence for intraspecific hybridization in a clonal and extremely halotolerant yeast.</title>
        <authorList>
            <person name="Gostincar C."/>
            <person name="Stajich J.E."/>
            <person name="Zupancic J."/>
            <person name="Zalar P."/>
            <person name="Gunde-Cimerman N."/>
        </authorList>
    </citation>
    <scope>NUCLEOTIDE SEQUENCE [LARGE SCALE GENOMIC DNA]</scope>
    <source>
        <strain evidence="13 14">EXF-120</strain>
    </source>
</reference>
<dbReference type="SMART" id="SM01149">
    <property type="entry name" value="DUF1237"/>
    <property type="match status" value="1"/>
</dbReference>
<dbReference type="PANTHER" id="PTHR42732">
    <property type="entry name" value="BETA-GALACTOSIDASE"/>
    <property type="match status" value="1"/>
</dbReference>
<keyword evidence="2" id="KW-0378">Hydrolase</keyword>
<dbReference type="Proteomes" id="UP000281677">
    <property type="component" value="Unassembled WGS sequence"/>
</dbReference>
<comment type="caution">
    <text evidence="13">The sequence shown here is derived from an EMBL/GenBank/DDBJ whole genome shotgun (WGS) entry which is preliminary data.</text>
</comment>
<evidence type="ECO:0008006" key="15">
    <source>
        <dbReference type="Google" id="ProtNLM"/>
    </source>
</evidence>
<sequence>MRAPSSTALLVLASLCIDQPFCYAQAQHSPAKDPKIKAKYRDTCPEYQHYSRFSHDGPMELPFQRPSQHCRTFESDLVEKIIKDFNETMVDKDLARIFNNAFPNTLDTTVRWHVDGTETHDTYAQQIFSSGSAEAWKGAQSFIVTGDINAEWLRDSTNQLAQYQRLAKKDKAIENLILGAINTQAEYVIESPYCNAFQPPPPSKLHPSDNGQGDSVHPAYQPSQVFECKYELDSLAHFLRLGNEFYDNTGSTEFLTPRWYHALESLLRVLDEQSQSTFSPKTGAFQRQEYRFQRSTNTGTETLNLAGNGNPLNYGTGLIRSAFRPSDDATTLGFFIPGNAMMAVELKRASHILAAAGKPKLSEGLKARGESIEKGVWEHGVVQHAKWGHVFAFEVDGYGSSILMDDANVPSLLALPYLGFVRPEERTYQNTRKMILSKSGNPYYLTGSDFSGIGGPHIGLQNAWPMSLLIQAMTSNDDDEIMSLLEAVKRASPLGLVHESVNVERVKDYTRSWFAWANSVFAQTILDVAERKPHLLFGPGGKAYNVGDNRCRARVAIAAELAKMVSKAKQCLIRHGTSQTHHAQASDGELGSLCRTLFAFALQTMFSTSTSSMYRSLAHDYSRWQAQEPCAELSDLAQDNDTLLPADLALSCLRSVPLFKDEDALQLAGLKVFLEFQSDLDYYGEQMPPGWIYPAVNLTSSLEELTQKLEDDFYENEYDFQLDLYKLVSSAYDGHLVYVPDIVGVFQFLRVKSVADRSSSRGIQSEDLFSLMSVVQGDDELPSVFAYDDLDAMQDEKDAGYEPSSIEQINGEDVESWLNSYASQNGRSRDPDANYNSLFQNLPGNGSIAAGGDAFGYSILYQGTETILGFTNGTNRSVSTVAALASNQTLEGVTDGRTFFQRFCNTTYEEKVLQLLQNSGTDPSNTTRPTTTTQVPYEPVSTQYLAPTNDAFPSPIIASLDGNIAGYFPGDQLEDLAVLSIPSFLSLQAGSVEFENAVRQTLATANANNKTKLVIDLRGNGGGSTFLAYDLFLQLFPSQTPYGAGTYRQQQLFNFTGSTLSSNTDALAPQAVNDELYIASFPFDYRSALDAKGNPFESWDSLYDGNENDAGAWTSLVRYNLTEVSDLSVPILGYGNDTMFQRQTFDADNIVMLTDGTCASTCAIFSEFMKSQAGVKSVAVGGRKQTGPMQAVGGTKGSRVLGMAQLYSLVTSAAQAASPEDQLRLLNSFDTDEGNLLTATTKALDRAAPGSDLIVQAGVNFRNNIRKGDDTLTPLQFIYEAADCRFFYTPEMYARQEAIWERVYQWAWGNEENICIEGSSGRDSSKNGTSYYGTDLPGNAVNFFGGNNTIFPRDSLSLAAENGTETSSGGSSSGTSTESSGESSQDGSNGGNGQDSENGASVLLASRAVGSWELVNVPHDWAIDGPFYTDEEDPVVGGGMGRLPIQGVGWYRQTVHIDQSDVGKAISLDIEGAMSYAMVWVNGDLNGGWPYPYNSFSLDLSSNLKYGEDNLIAIRLDNPNESARWYPGAGLYRNVYLTKTNPAQIGRYGTYLTTSDITDDSATVNVIVQVENAGARSAHVQVVTDIYSVEQHGRPCKVAQSSPSSAKLSPGGHAAVDQTIRLPDPRLWGPRPEQTPNLYTAVTRLYAGHKAIDQYSTEFGIRSVVFDPNQGLLINGYHVPVQGVNLHHDLGALGAAFNTRAAERQLETLQEMGFNALRTAHNPPAREVLTLADRMGIVVMDEIFDTWEYNKTDNDFHLIFPEWHEPDLRNFIRRDRNHPSIVAWSYGNEVIDQTLNETGPVLSRKLREIVSEEDSTRLSTASVNSAKASWPFPETLEIISLNYQGQGIRTGPQYSNLSGIITLPVYPDFHSTLPKKPIWSSETAATVDTRGTYIFPVVDADSAPANESSGTDPEDGFVSAYGLYTANFGASPDKTFASLDRNPYVAGEFVWAVIDYLGEPTPFYTSRSSYFGIVDLAGFPKDRYYQYQARWRPDLAVAHILPHWNWSGREGEVTPVHVFSEADEAELFLNGGSQGRIVRGEYEYRFRWDEVKYEPGTLFVQTYRNGGAWANDTVCTTSEPAALRLVADRSEIEADGADLAFVTVEVLDGHGRVVPTAANNVTFALDGPGEIVATDNGDPTSFVAFSSLTREAFSGKALAIVRANTDVHGLLKIAATSEGLLAGHVIVKAR</sequence>
<dbReference type="Gene3D" id="1.50.10.10">
    <property type="match status" value="1"/>
</dbReference>
<dbReference type="Gene3D" id="3.90.226.10">
    <property type="entry name" value="2-enoyl-CoA Hydratase, Chain A, domain 1"/>
    <property type="match status" value="1"/>
</dbReference>
<feature type="domain" description="Glycoside hydrolase family 2 immunoglobulin-like beta-sandwich" evidence="6">
    <location>
        <begin position="1553"/>
        <end position="1662"/>
    </location>
</feature>
<dbReference type="VEuPathDB" id="FungiDB:BTJ68_05525"/>
<dbReference type="NCBIfam" id="NF041463">
    <property type="entry name" value="GalB"/>
    <property type="match status" value="1"/>
</dbReference>
<dbReference type="InterPro" id="IPR048229">
    <property type="entry name" value="GalB-like"/>
</dbReference>
<feature type="domain" description="CPAF-like PDZ" evidence="12">
    <location>
        <begin position="768"/>
        <end position="887"/>
    </location>
</feature>
<dbReference type="Pfam" id="PF23658">
    <property type="entry name" value="PDZ_CPAF_rel"/>
    <property type="match status" value="1"/>
</dbReference>
<evidence type="ECO:0000259" key="11">
    <source>
        <dbReference type="Pfam" id="PF18565"/>
    </source>
</evidence>
<dbReference type="Pfam" id="PF13364">
    <property type="entry name" value="BetaGal_ABD2"/>
    <property type="match status" value="1"/>
</dbReference>
<dbReference type="SUPFAM" id="SSF51445">
    <property type="entry name" value="(Trans)glycosidases"/>
    <property type="match status" value="1"/>
</dbReference>
<evidence type="ECO:0000256" key="3">
    <source>
        <dbReference type="ARBA" id="ARBA00023295"/>
    </source>
</evidence>